<dbReference type="EMBL" id="CP027665">
    <property type="protein sequence ID" value="AVO38016.1"/>
    <property type="molecule type" value="Genomic_DNA"/>
</dbReference>
<dbReference type="KEGG" id="thas:C6Y53_10090"/>
<keyword evidence="4" id="KW-1185">Reference proteome</keyword>
<feature type="domain" description="Hedgehog/Intein (Hint)" evidence="2">
    <location>
        <begin position="182"/>
        <end position="328"/>
    </location>
</feature>
<dbReference type="InterPro" id="IPR036844">
    <property type="entry name" value="Hint_dom_sf"/>
</dbReference>
<evidence type="ECO:0000256" key="1">
    <source>
        <dbReference type="SAM" id="MobiDB-lite"/>
    </source>
</evidence>
<dbReference type="SUPFAM" id="SSF51294">
    <property type="entry name" value="Hedgehog/intein (Hint) domain"/>
    <property type="match status" value="1"/>
</dbReference>
<protein>
    <submittedName>
        <fullName evidence="3">Hint domain-containing protein</fullName>
    </submittedName>
</protein>
<organism evidence="3 4">
    <name type="scientific">Pukyongiella litopenaei</name>
    <dbReference type="NCBI Taxonomy" id="2605946"/>
    <lineage>
        <taxon>Bacteria</taxon>
        <taxon>Pseudomonadati</taxon>
        <taxon>Pseudomonadota</taxon>
        <taxon>Alphaproteobacteria</taxon>
        <taxon>Rhodobacterales</taxon>
        <taxon>Paracoccaceae</taxon>
        <taxon>Pukyongiella</taxon>
    </lineage>
</organism>
<evidence type="ECO:0000259" key="2">
    <source>
        <dbReference type="Pfam" id="PF13403"/>
    </source>
</evidence>
<accession>A0A2S0MQ92</accession>
<evidence type="ECO:0000313" key="3">
    <source>
        <dbReference type="EMBL" id="AVO38016.1"/>
    </source>
</evidence>
<evidence type="ECO:0000313" key="4">
    <source>
        <dbReference type="Proteomes" id="UP000237655"/>
    </source>
</evidence>
<feature type="region of interest" description="Disordered" evidence="1">
    <location>
        <begin position="44"/>
        <end position="67"/>
    </location>
</feature>
<dbReference type="Proteomes" id="UP000237655">
    <property type="component" value="Chromosome"/>
</dbReference>
<dbReference type="InterPro" id="IPR028992">
    <property type="entry name" value="Hedgehog/Intein_dom"/>
</dbReference>
<name>A0A2S0MQ92_9RHOB</name>
<gene>
    <name evidence="3" type="ORF">C6Y53_10090</name>
</gene>
<dbReference type="Gene3D" id="2.170.16.10">
    <property type="entry name" value="Hedgehog/Intein (Hint) domain"/>
    <property type="match status" value="1"/>
</dbReference>
<sequence>MPTGTDFSVIYLGQLPIIDPIERNSHAEDAQKLVGKTFDSFTKSDGQTLRPSSTRPTYDSHRDSGGHWDTYNQDDAFGIEYFEIVHADGTVTTHHFDAIVGYHARITYLDDTTGQPVTENVVIEVAQDADGNTWVVPPSAYTPDAAALDNRITSITITGVKTSGSSGMAAEREQIPDIEPVPCFASGTRIETERGAVAIENLSAGDLVMTRDNGLQPVRWIGMRALSADILAGHDNLRPIRIRRHALGVNIPSTDLLVSPQHRILVRSAIAQRMFGTDEVLVAAKQLCQIDGIDIAEDVARVIYFHMLFDRHEVVIANGAETESLYTGPEALKSVGRQAATEIFTLFPELKERDHTPLAARTLATGCMARKLAGRHMQNGKALVS</sequence>
<proteinExistence type="predicted"/>
<feature type="compositionally biased region" description="Polar residues" evidence="1">
    <location>
        <begin position="44"/>
        <end position="57"/>
    </location>
</feature>
<dbReference type="Pfam" id="PF13403">
    <property type="entry name" value="Hint_2"/>
    <property type="match status" value="1"/>
</dbReference>
<dbReference type="AlphaFoldDB" id="A0A2S0MQ92"/>
<reference evidence="4" key="1">
    <citation type="submission" date="2018-03" db="EMBL/GenBank/DDBJ databases">
        <title>Genomic analysis of the strain SH-1 isolated from shrimp intestine.</title>
        <authorList>
            <person name="Kim Y.-S."/>
            <person name="Kim S.-E."/>
            <person name="Kim K.-H."/>
        </authorList>
    </citation>
    <scope>NUCLEOTIDE SEQUENCE [LARGE SCALE GENOMIC DNA]</scope>
    <source>
        <strain evidence="4">SH-1</strain>
    </source>
</reference>
<dbReference type="RefSeq" id="WP_106472334.1">
    <property type="nucleotide sequence ID" value="NZ_CP027665.1"/>
</dbReference>